<name>A0ACC1MM86_9APHY</name>
<dbReference type="EMBL" id="JANSHE010006210">
    <property type="protein sequence ID" value="KAJ2967798.1"/>
    <property type="molecule type" value="Genomic_DNA"/>
</dbReference>
<sequence>MSSAYHPESDGSTERANRTVTQMLRQCIGPTQRDWTSKLPAIEFAINLARSDTTGYAPFFLNTGRMPRSMVWDNAPADEYAAVRAYAQRVKQAVIAAHDSILAARTKQVRDANRKRARHGSQARPEIYRLAVGPAAERHSRRLPCVPAAYPRAQRRSTLSRALGDAGLQPWGTGRRVGDRPYRIP</sequence>
<proteinExistence type="predicted"/>
<evidence type="ECO:0000313" key="1">
    <source>
        <dbReference type="EMBL" id="KAJ2967798.1"/>
    </source>
</evidence>
<protein>
    <submittedName>
        <fullName evidence="1">Uncharacterized protein</fullName>
    </submittedName>
</protein>
<comment type="caution">
    <text evidence="1">The sequence shown here is derived from an EMBL/GenBank/DDBJ whole genome shotgun (WGS) entry which is preliminary data.</text>
</comment>
<gene>
    <name evidence="1" type="ORF">NUW54_g13403</name>
</gene>
<organism evidence="1 2">
    <name type="scientific">Trametes sanguinea</name>
    <dbReference type="NCBI Taxonomy" id="158606"/>
    <lineage>
        <taxon>Eukaryota</taxon>
        <taxon>Fungi</taxon>
        <taxon>Dikarya</taxon>
        <taxon>Basidiomycota</taxon>
        <taxon>Agaricomycotina</taxon>
        <taxon>Agaricomycetes</taxon>
        <taxon>Polyporales</taxon>
        <taxon>Polyporaceae</taxon>
        <taxon>Trametes</taxon>
    </lineage>
</organism>
<dbReference type="Proteomes" id="UP001144978">
    <property type="component" value="Unassembled WGS sequence"/>
</dbReference>
<reference evidence="1" key="1">
    <citation type="submission" date="2022-08" db="EMBL/GenBank/DDBJ databases">
        <title>Genome Sequence of Pycnoporus sanguineus.</title>
        <authorList>
            <person name="Buettner E."/>
        </authorList>
    </citation>
    <scope>NUCLEOTIDE SEQUENCE</scope>
    <source>
        <strain evidence="1">CG-C14</strain>
    </source>
</reference>
<evidence type="ECO:0000313" key="2">
    <source>
        <dbReference type="Proteomes" id="UP001144978"/>
    </source>
</evidence>
<accession>A0ACC1MM86</accession>
<keyword evidence="2" id="KW-1185">Reference proteome</keyword>